<dbReference type="EMBL" id="CP039354">
    <property type="protein sequence ID" value="QCE12907.1"/>
    <property type="molecule type" value="Genomic_DNA"/>
</dbReference>
<proteinExistence type="predicted"/>
<keyword evidence="4" id="KW-1185">Reference proteome</keyword>
<gene>
    <name evidence="3" type="ORF">DEO72_LG10g4158</name>
</gene>
<evidence type="ECO:0000256" key="1">
    <source>
        <dbReference type="SAM" id="MobiDB-lite"/>
    </source>
</evidence>
<feature type="compositionally biased region" description="Low complexity" evidence="1">
    <location>
        <begin position="99"/>
        <end position="108"/>
    </location>
</feature>
<keyword evidence="2" id="KW-1133">Transmembrane helix</keyword>
<feature type="transmembrane region" description="Helical" evidence="2">
    <location>
        <begin position="63"/>
        <end position="85"/>
    </location>
</feature>
<protein>
    <submittedName>
        <fullName evidence="3">Uncharacterized protein</fullName>
    </submittedName>
</protein>
<name>A0A4D6NM03_VIGUN</name>
<evidence type="ECO:0000313" key="4">
    <source>
        <dbReference type="Proteomes" id="UP000501690"/>
    </source>
</evidence>
<sequence length="132" mass="14561">MVPTARGGVVLSPPWKCLHLLELQLQRLGKKPREIFSESHVEMVKAGEKWAKDTASSFTIVDAISLFTSSTSVLIFIGILTSHLLQLASGGSRFRTVEASSSSFSRSSLQRERERRNVQRGEGEKGLTSFVP</sequence>
<organism evidence="3 4">
    <name type="scientific">Vigna unguiculata</name>
    <name type="common">Cowpea</name>
    <dbReference type="NCBI Taxonomy" id="3917"/>
    <lineage>
        <taxon>Eukaryota</taxon>
        <taxon>Viridiplantae</taxon>
        <taxon>Streptophyta</taxon>
        <taxon>Embryophyta</taxon>
        <taxon>Tracheophyta</taxon>
        <taxon>Spermatophyta</taxon>
        <taxon>Magnoliopsida</taxon>
        <taxon>eudicotyledons</taxon>
        <taxon>Gunneridae</taxon>
        <taxon>Pentapetalae</taxon>
        <taxon>rosids</taxon>
        <taxon>fabids</taxon>
        <taxon>Fabales</taxon>
        <taxon>Fabaceae</taxon>
        <taxon>Papilionoideae</taxon>
        <taxon>50 kb inversion clade</taxon>
        <taxon>NPAAA clade</taxon>
        <taxon>indigoferoid/millettioid clade</taxon>
        <taxon>Phaseoleae</taxon>
        <taxon>Vigna</taxon>
    </lineage>
</organism>
<evidence type="ECO:0000256" key="2">
    <source>
        <dbReference type="SAM" id="Phobius"/>
    </source>
</evidence>
<reference evidence="3 4" key="1">
    <citation type="submission" date="2019-04" db="EMBL/GenBank/DDBJ databases">
        <title>An improved genome assembly and genetic linkage map for asparagus bean, Vigna unguiculata ssp. sesquipedialis.</title>
        <authorList>
            <person name="Xia Q."/>
            <person name="Zhang R."/>
            <person name="Dong Y."/>
        </authorList>
    </citation>
    <scope>NUCLEOTIDE SEQUENCE [LARGE SCALE GENOMIC DNA]</scope>
    <source>
        <tissue evidence="3">Leaf</tissue>
    </source>
</reference>
<keyword evidence="2" id="KW-0812">Transmembrane</keyword>
<dbReference type="Proteomes" id="UP000501690">
    <property type="component" value="Linkage Group LG10"/>
</dbReference>
<feature type="region of interest" description="Disordered" evidence="1">
    <location>
        <begin position="99"/>
        <end position="132"/>
    </location>
</feature>
<feature type="compositionally biased region" description="Basic and acidic residues" evidence="1">
    <location>
        <begin position="109"/>
        <end position="125"/>
    </location>
</feature>
<keyword evidence="2" id="KW-0472">Membrane</keyword>
<accession>A0A4D6NM03</accession>
<evidence type="ECO:0000313" key="3">
    <source>
        <dbReference type="EMBL" id="QCE12907.1"/>
    </source>
</evidence>
<dbReference type="AlphaFoldDB" id="A0A4D6NM03"/>